<organism evidence="2 3">
    <name type="scientific">Fimbriimonas ginsengisoli</name>
    <dbReference type="NCBI Taxonomy" id="1005039"/>
    <lineage>
        <taxon>Bacteria</taxon>
        <taxon>Bacillati</taxon>
        <taxon>Armatimonadota</taxon>
        <taxon>Fimbriimonadia</taxon>
        <taxon>Fimbriimonadales</taxon>
        <taxon>Fimbriimonadaceae</taxon>
        <taxon>Fimbriimonas</taxon>
    </lineage>
</organism>
<evidence type="ECO:0000256" key="1">
    <source>
        <dbReference type="SAM" id="Phobius"/>
    </source>
</evidence>
<accession>A0A931LVJ5</accession>
<dbReference type="AlphaFoldDB" id="A0A931LVJ5"/>
<keyword evidence="1" id="KW-0472">Membrane</keyword>
<comment type="caution">
    <text evidence="2">The sequence shown here is derived from an EMBL/GenBank/DDBJ whole genome shotgun (WGS) entry which is preliminary data.</text>
</comment>
<sequence length="109" mass="13003">MMLRKFWELRRSAIVSSGVTLVVVALAWFSYIVWTSSRIIAHREEVRRLCVRYRDQVGHWPRYEWDLKKIGATDKELHDVWLSPIDYQGRMTALRYHCGCDSWVFATPE</sequence>
<evidence type="ECO:0000313" key="2">
    <source>
        <dbReference type="EMBL" id="MBI1756963.1"/>
    </source>
</evidence>
<gene>
    <name evidence="2" type="ORF">HYR64_07650</name>
</gene>
<name>A0A931LVJ5_FIMGI</name>
<dbReference type="Proteomes" id="UP000727962">
    <property type="component" value="Unassembled WGS sequence"/>
</dbReference>
<protein>
    <submittedName>
        <fullName evidence="2">Uncharacterized protein</fullName>
    </submittedName>
</protein>
<dbReference type="EMBL" id="JACOSL010000046">
    <property type="protein sequence ID" value="MBI1756963.1"/>
    <property type="molecule type" value="Genomic_DNA"/>
</dbReference>
<reference evidence="2" key="1">
    <citation type="submission" date="2020-07" db="EMBL/GenBank/DDBJ databases">
        <title>Huge and variable diversity of episymbiotic CPR bacteria and DPANN archaea in groundwater ecosystems.</title>
        <authorList>
            <person name="He C.Y."/>
            <person name="Keren R."/>
            <person name="Whittaker M."/>
            <person name="Farag I.F."/>
            <person name="Doudna J."/>
            <person name="Cate J.H.D."/>
            <person name="Banfield J.F."/>
        </authorList>
    </citation>
    <scope>NUCLEOTIDE SEQUENCE</scope>
    <source>
        <strain evidence="2">NC_groundwater_17_Pr7_B-0.1um_64_12</strain>
    </source>
</reference>
<keyword evidence="1" id="KW-0812">Transmembrane</keyword>
<keyword evidence="1" id="KW-1133">Transmembrane helix</keyword>
<evidence type="ECO:0000313" key="3">
    <source>
        <dbReference type="Proteomes" id="UP000727962"/>
    </source>
</evidence>
<proteinExistence type="predicted"/>
<feature type="transmembrane region" description="Helical" evidence="1">
    <location>
        <begin position="12"/>
        <end position="34"/>
    </location>
</feature>